<feature type="transmembrane region" description="Helical" evidence="1">
    <location>
        <begin position="59"/>
        <end position="78"/>
    </location>
</feature>
<dbReference type="AlphaFoldDB" id="A0A1I8IVX7"/>
<feature type="transmembrane region" description="Helical" evidence="1">
    <location>
        <begin position="381"/>
        <end position="399"/>
    </location>
</feature>
<feature type="transmembrane region" description="Helical" evidence="1">
    <location>
        <begin position="297"/>
        <end position="318"/>
    </location>
</feature>
<dbReference type="InterPro" id="IPR030417">
    <property type="entry name" value="MS4A"/>
</dbReference>
<evidence type="ECO:0000313" key="2">
    <source>
        <dbReference type="Proteomes" id="UP000095280"/>
    </source>
</evidence>
<evidence type="ECO:0000313" key="3">
    <source>
        <dbReference type="WBParaSite" id="maker-uti_cns_0017600-snap-gene-0.2-mRNA-1"/>
    </source>
</evidence>
<accession>A0A1I8IVX7</accession>
<protein>
    <submittedName>
        <fullName evidence="3">Cytochrome b561 domain-containing protein</fullName>
    </submittedName>
</protein>
<keyword evidence="1" id="KW-1133">Transmembrane helix</keyword>
<feature type="transmembrane region" description="Helical" evidence="1">
    <location>
        <begin position="248"/>
        <end position="270"/>
    </location>
</feature>
<name>A0A1I8IVX7_9PLAT</name>
<keyword evidence="2" id="KW-1185">Reference proteome</keyword>
<feature type="transmembrane region" description="Helical" evidence="1">
    <location>
        <begin position="85"/>
        <end position="116"/>
    </location>
</feature>
<sequence length="580" mass="61993">MEAPSPSGPALSRYAKLLPASVLRAHVIMGAIQITVGCLLIFLNIYSRLAHDYSVNPNMYAGFWTGVFFISAGTFGLLAGKGRVLTFCCIIGCLVLSVISAMVSVVAIVLGSVMAAQVGVMPGAAMFPVYFTPADVLWFLVFLLGLVVAIVQAAFACRASCCCVAEEPDRQPLTDFPDAGTEPQADSDVRLLQPPCPAWLRPTTPPWRCRRGRRAPRLTGCVCGPAVVLSGAAAIVAGLRHTCVRCNFVVSVAISGIAILLCCGAAFWLVQLFPGKNEKNYVGPEGSVSSPTAFRVLYIRSAVLLLLVIISCLLQLAFGRYSARASATDARWRPVASGLTSDLLTAGRRAGTKCGVVACLVLSCLNALMAFTAMIVESLPATSLICSLLLAFGLVIALVHSCNVCRASCCCKYSQPRSSSIAEMVATRTYMIRSMFWYGQQFIVAWVLFAACIWCATDGSGVPAVYWSSPVIAVTSAMGIAAAWRVLKQRSSIPGLLGLRPAAQPAGYRSLPTWRCRPGRLKRGPCCALFWMRPSLIFAIFLLLHFACGSEFLRLFSGQLAGEAEERRGLLAGDDGKPPN</sequence>
<dbReference type="PANTHER" id="PTHR23320:SF165">
    <property type="entry name" value="MARVEL DOMAIN-CONTAINING PROTEIN"/>
    <property type="match status" value="1"/>
</dbReference>
<organism evidence="2 3">
    <name type="scientific">Macrostomum lignano</name>
    <dbReference type="NCBI Taxonomy" id="282301"/>
    <lineage>
        <taxon>Eukaryota</taxon>
        <taxon>Metazoa</taxon>
        <taxon>Spiralia</taxon>
        <taxon>Lophotrochozoa</taxon>
        <taxon>Platyhelminthes</taxon>
        <taxon>Rhabditophora</taxon>
        <taxon>Macrostomorpha</taxon>
        <taxon>Macrostomida</taxon>
        <taxon>Macrostomidae</taxon>
        <taxon>Macrostomum</taxon>
    </lineage>
</organism>
<keyword evidence="1" id="KW-0472">Membrane</keyword>
<feature type="transmembrane region" description="Helical" evidence="1">
    <location>
        <begin position="136"/>
        <end position="157"/>
    </location>
</feature>
<feature type="transmembrane region" description="Helical" evidence="1">
    <location>
        <begin position="354"/>
        <end position="375"/>
    </location>
</feature>
<feature type="transmembrane region" description="Helical" evidence="1">
    <location>
        <begin position="465"/>
        <end position="487"/>
    </location>
</feature>
<dbReference type="Proteomes" id="UP000095280">
    <property type="component" value="Unplaced"/>
</dbReference>
<keyword evidence="1" id="KW-0812">Transmembrane</keyword>
<dbReference type="WBParaSite" id="maker-uti_cns_0017600-snap-gene-0.2-mRNA-1">
    <property type="protein sequence ID" value="maker-uti_cns_0017600-snap-gene-0.2-mRNA-1"/>
    <property type="gene ID" value="maker-uti_cns_0017600-snap-gene-0.2"/>
</dbReference>
<feature type="transmembrane region" description="Helical" evidence="1">
    <location>
        <begin position="436"/>
        <end position="459"/>
    </location>
</feature>
<dbReference type="PANTHER" id="PTHR23320">
    <property type="entry name" value="MEMBRANE-SPANNING 4-DOMAINS SUBFAMILY A MS4A -RELATED"/>
    <property type="match status" value="1"/>
</dbReference>
<evidence type="ECO:0000256" key="1">
    <source>
        <dbReference type="SAM" id="Phobius"/>
    </source>
</evidence>
<reference evidence="3" key="1">
    <citation type="submission" date="2016-11" db="UniProtKB">
        <authorList>
            <consortium name="WormBaseParasite"/>
        </authorList>
    </citation>
    <scope>IDENTIFICATION</scope>
</reference>
<feature type="transmembrane region" description="Helical" evidence="1">
    <location>
        <begin position="527"/>
        <end position="547"/>
    </location>
</feature>
<feature type="transmembrane region" description="Helical" evidence="1">
    <location>
        <begin position="21"/>
        <end position="47"/>
    </location>
</feature>
<proteinExistence type="predicted"/>